<accession>A0A9P8T9G0</accession>
<keyword evidence="9" id="KW-1185">Reference proteome</keyword>
<evidence type="ECO:0000256" key="1">
    <source>
        <dbReference type="ARBA" id="ARBA00004123"/>
    </source>
</evidence>
<dbReference type="RefSeq" id="XP_046063974.1">
    <property type="nucleotide sequence ID" value="XM_046201785.1"/>
</dbReference>
<keyword evidence="3" id="KW-0240">DNA-directed RNA polymerase</keyword>
<protein>
    <recommendedName>
        <fullName evidence="2">DNA-directed RNA polymerases I, II, and III subunit RPABC5</fullName>
    </recommendedName>
</protein>
<dbReference type="SUPFAM" id="SSF46924">
    <property type="entry name" value="RNA polymerase subunit RPB10"/>
    <property type="match status" value="1"/>
</dbReference>
<dbReference type="GO" id="GO:0005665">
    <property type="term" value="C:RNA polymerase II, core complex"/>
    <property type="evidence" value="ECO:0007669"/>
    <property type="project" value="TreeGrafter"/>
</dbReference>
<dbReference type="PANTHER" id="PTHR23431:SF3">
    <property type="entry name" value="DNA-DIRECTED RNA POLYMERASES I, II, AND III SUBUNIT RPABC5"/>
    <property type="match status" value="1"/>
</dbReference>
<dbReference type="FunFam" id="1.10.10.60:FF:000024">
    <property type="entry name" value="DNA-directed RNA polymerases I, II, and III subunit"/>
    <property type="match status" value="1"/>
</dbReference>
<dbReference type="InterPro" id="IPR023580">
    <property type="entry name" value="RNA_pol_su_RPB10"/>
</dbReference>
<comment type="subcellular location">
    <subcellularLocation>
        <location evidence="1">Nucleus</location>
    </subcellularLocation>
</comment>
<dbReference type="GO" id="GO:0006360">
    <property type="term" value="P:transcription by RNA polymerase I"/>
    <property type="evidence" value="ECO:0007669"/>
    <property type="project" value="TreeGrafter"/>
</dbReference>
<gene>
    <name evidence="8" type="ORF">OGAPHI_001064</name>
</gene>
<dbReference type="OrthoDB" id="10258858at2759"/>
<evidence type="ECO:0000256" key="4">
    <source>
        <dbReference type="ARBA" id="ARBA00022723"/>
    </source>
</evidence>
<dbReference type="GO" id="GO:0008270">
    <property type="term" value="F:zinc ion binding"/>
    <property type="evidence" value="ECO:0007669"/>
    <property type="project" value="TreeGrafter"/>
</dbReference>
<evidence type="ECO:0000256" key="7">
    <source>
        <dbReference type="ARBA" id="ARBA00025720"/>
    </source>
</evidence>
<reference evidence="8" key="1">
    <citation type="journal article" date="2021" name="Open Biol.">
        <title>Shared evolutionary footprints suggest mitochondrial oxidative damage underlies multiple complex I losses in fungi.</title>
        <authorList>
            <person name="Schikora-Tamarit M.A."/>
            <person name="Marcet-Houben M."/>
            <person name="Nosek J."/>
            <person name="Gabaldon T."/>
        </authorList>
    </citation>
    <scope>NUCLEOTIDE SEQUENCE</scope>
    <source>
        <strain evidence="8">CBS6075</strain>
    </source>
</reference>
<comment type="caution">
    <text evidence="8">The sequence shown here is derived from an EMBL/GenBank/DDBJ whole genome shotgun (WGS) entry which is preliminary data.</text>
</comment>
<keyword evidence="6" id="KW-0804">Transcription</keyword>
<dbReference type="GO" id="GO:0006366">
    <property type="term" value="P:transcription by RNA polymerase II"/>
    <property type="evidence" value="ECO:0007669"/>
    <property type="project" value="TreeGrafter"/>
</dbReference>
<evidence type="ECO:0000256" key="6">
    <source>
        <dbReference type="ARBA" id="ARBA00023163"/>
    </source>
</evidence>
<dbReference type="Proteomes" id="UP000769157">
    <property type="component" value="Unassembled WGS sequence"/>
</dbReference>
<name>A0A9P8T9G0_9ASCO</name>
<dbReference type="GO" id="GO:0042797">
    <property type="term" value="P:tRNA transcription by RNA polymerase III"/>
    <property type="evidence" value="ECO:0007669"/>
    <property type="project" value="TreeGrafter"/>
</dbReference>
<dbReference type="EMBL" id="JAEUBE010000087">
    <property type="protein sequence ID" value="KAH3670549.1"/>
    <property type="molecule type" value="Genomic_DNA"/>
</dbReference>
<dbReference type="GO" id="GO:0005736">
    <property type="term" value="C:RNA polymerase I complex"/>
    <property type="evidence" value="ECO:0007669"/>
    <property type="project" value="TreeGrafter"/>
</dbReference>
<keyword evidence="4" id="KW-0479">Metal-binding</keyword>
<dbReference type="GO" id="GO:0003677">
    <property type="term" value="F:DNA binding"/>
    <property type="evidence" value="ECO:0007669"/>
    <property type="project" value="InterPro"/>
</dbReference>
<dbReference type="Pfam" id="PF01194">
    <property type="entry name" value="RNA_pol_N"/>
    <property type="match status" value="1"/>
</dbReference>
<evidence type="ECO:0000256" key="2">
    <source>
        <dbReference type="ARBA" id="ARBA00020813"/>
    </source>
</evidence>
<evidence type="ECO:0000313" key="8">
    <source>
        <dbReference type="EMBL" id="KAH3670549.1"/>
    </source>
</evidence>
<dbReference type="GeneID" id="70233032"/>
<dbReference type="InterPro" id="IPR000268">
    <property type="entry name" value="RPABC5/Rpb10"/>
</dbReference>
<proteinExistence type="inferred from homology"/>
<evidence type="ECO:0000256" key="5">
    <source>
        <dbReference type="ARBA" id="ARBA00022833"/>
    </source>
</evidence>
<keyword evidence="5" id="KW-0862">Zinc</keyword>
<dbReference type="GO" id="GO:0005666">
    <property type="term" value="C:RNA polymerase III complex"/>
    <property type="evidence" value="ECO:0007669"/>
    <property type="project" value="UniProtKB-ARBA"/>
</dbReference>
<dbReference type="Gene3D" id="1.10.10.60">
    <property type="entry name" value="Homeodomain-like"/>
    <property type="match status" value="1"/>
</dbReference>
<evidence type="ECO:0000256" key="3">
    <source>
        <dbReference type="ARBA" id="ARBA00022478"/>
    </source>
</evidence>
<comment type="similarity">
    <text evidence="7">Belongs to the archaeal Rpo10/eukaryotic RPB10 RNA polymerase subunit family.</text>
</comment>
<reference evidence="8" key="2">
    <citation type="submission" date="2021-01" db="EMBL/GenBank/DDBJ databases">
        <authorList>
            <person name="Schikora-Tamarit M.A."/>
        </authorList>
    </citation>
    <scope>NUCLEOTIDE SEQUENCE</scope>
    <source>
        <strain evidence="8">CBS6075</strain>
    </source>
</reference>
<sequence length="207" mass="23954">MPFQQTLRLVGVCNVEELDDTGNGSQSYYRRWGIRNGQRGDLCLWVSTTGDKSFSFQLSTTTWLVLVNRYTRFGFVSLRTESTTVSKSISTLMLLTDCLVASEYTLIWDLKGTIANLESGESSWARPNRRPPAPKLRCFSCGKVVGDKWETYLQYLQEDNMTEGDALDRLKLKRYCCRRMVLTHVDLIEKFLRYNPLEKKEIEGEQY</sequence>
<dbReference type="AlphaFoldDB" id="A0A9P8T9G0"/>
<evidence type="ECO:0000313" key="9">
    <source>
        <dbReference type="Proteomes" id="UP000769157"/>
    </source>
</evidence>
<dbReference type="PANTHER" id="PTHR23431">
    <property type="entry name" value="DNA-DIRECTED RNA POLYMERASES I, II, AND III SUBUNIT RPABC5 FAMILY MEMBER"/>
    <property type="match status" value="1"/>
</dbReference>
<dbReference type="GO" id="GO:0003899">
    <property type="term" value="F:DNA-directed RNA polymerase activity"/>
    <property type="evidence" value="ECO:0007669"/>
    <property type="project" value="InterPro"/>
</dbReference>
<organism evidence="8 9">
    <name type="scientific">Ogataea philodendri</name>
    <dbReference type="NCBI Taxonomy" id="1378263"/>
    <lineage>
        <taxon>Eukaryota</taxon>
        <taxon>Fungi</taxon>
        <taxon>Dikarya</taxon>
        <taxon>Ascomycota</taxon>
        <taxon>Saccharomycotina</taxon>
        <taxon>Pichiomycetes</taxon>
        <taxon>Pichiales</taxon>
        <taxon>Pichiaceae</taxon>
        <taxon>Ogataea</taxon>
    </lineage>
</organism>